<dbReference type="InterPro" id="IPR044304">
    <property type="entry name" value="NUBPL-like"/>
</dbReference>
<dbReference type="InterPro" id="IPR000808">
    <property type="entry name" value="Mrp-like_CS"/>
</dbReference>
<dbReference type="AlphaFoldDB" id="A0A382AI81"/>
<dbReference type="CDD" id="cd02037">
    <property type="entry name" value="Mrp_NBP35"/>
    <property type="match status" value="1"/>
</dbReference>
<evidence type="ECO:0000256" key="4">
    <source>
        <dbReference type="ARBA" id="ARBA00023004"/>
    </source>
</evidence>
<protein>
    <recommendedName>
        <fullName evidence="7">AAA domain-containing protein</fullName>
    </recommendedName>
</protein>
<dbReference type="GO" id="GO:0016226">
    <property type="term" value="P:iron-sulfur cluster assembly"/>
    <property type="evidence" value="ECO:0007669"/>
    <property type="project" value="InterPro"/>
</dbReference>
<keyword evidence="4" id="KW-0408">Iron</keyword>
<dbReference type="PANTHER" id="PTHR42961:SF2">
    <property type="entry name" value="IRON-SULFUR PROTEIN NUBPL"/>
    <property type="match status" value="1"/>
</dbReference>
<dbReference type="GO" id="GO:0051539">
    <property type="term" value="F:4 iron, 4 sulfur cluster binding"/>
    <property type="evidence" value="ECO:0007669"/>
    <property type="project" value="TreeGrafter"/>
</dbReference>
<reference evidence="6" key="1">
    <citation type="submission" date="2018-05" db="EMBL/GenBank/DDBJ databases">
        <authorList>
            <person name="Lanie J.A."/>
            <person name="Ng W.-L."/>
            <person name="Kazmierczak K.M."/>
            <person name="Andrzejewski T.M."/>
            <person name="Davidsen T.M."/>
            <person name="Wayne K.J."/>
            <person name="Tettelin H."/>
            <person name="Glass J.I."/>
            <person name="Rusch D."/>
            <person name="Podicherti R."/>
            <person name="Tsui H.-C.T."/>
            <person name="Winkler M.E."/>
        </authorList>
    </citation>
    <scope>NUCLEOTIDE SEQUENCE</scope>
</reference>
<keyword evidence="3" id="KW-0067">ATP-binding</keyword>
<dbReference type="InterPro" id="IPR033756">
    <property type="entry name" value="YlxH/NBP35"/>
</dbReference>
<dbReference type="EMBL" id="UINC01025532">
    <property type="protein sequence ID" value="SVB01270.1"/>
    <property type="molecule type" value="Genomic_DNA"/>
</dbReference>
<dbReference type="PANTHER" id="PTHR42961">
    <property type="entry name" value="IRON-SULFUR PROTEIN NUBPL"/>
    <property type="match status" value="1"/>
</dbReference>
<sequence length="242" mass="26729">MSNKRPNKEAMVRVPETLRRVKNIIGVFSAKGGVGKSEISLNLALSLADKGYAVGLLDADIYGPSQPVLLKASSEEIDVKDNKLLIPLNKKGIKFVSMGLIARDQKPVIWRGPMVSGAVMQLMSQTDWQELDYLIIDTPPGTGDVQLTLLQRLPLNGALVVTTPQEVSTSDTRKGIEMIKRLELPILGLIENMSFFQPSDSKKKYFIFGKGGGQNLAKEYGLELLSEIPLLEKKEFVILYEL</sequence>
<keyword evidence="1" id="KW-0479">Metal-binding</keyword>
<accession>A0A382AI81</accession>
<gene>
    <name evidence="6" type="ORF">METZ01_LOCUS154124</name>
</gene>
<organism evidence="6">
    <name type="scientific">marine metagenome</name>
    <dbReference type="NCBI Taxonomy" id="408172"/>
    <lineage>
        <taxon>unclassified sequences</taxon>
        <taxon>metagenomes</taxon>
        <taxon>ecological metagenomes</taxon>
    </lineage>
</organism>
<evidence type="ECO:0000256" key="1">
    <source>
        <dbReference type="ARBA" id="ARBA00022723"/>
    </source>
</evidence>
<keyword evidence="5" id="KW-0411">Iron-sulfur</keyword>
<dbReference type="Pfam" id="PF10609">
    <property type="entry name" value="ParA"/>
    <property type="match status" value="1"/>
</dbReference>
<feature type="non-terminal residue" evidence="6">
    <location>
        <position position="242"/>
    </location>
</feature>
<evidence type="ECO:0000256" key="3">
    <source>
        <dbReference type="ARBA" id="ARBA00022840"/>
    </source>
</evidence>
<evidence type="ECO:0000256" key="5">
    <source>
        <dbReference type="ARBA" id="ARBA00023014"/>
    </source>
</evidence>
<dbReference type="FunFam" id="3.40.50.300:FF:001119">
    <property type="entry name" value="Iron-sulfur cluster carrier protein"/>
    <property type="match status" value="1"/>
</dbReference>
<evidence type="ECO:0000256" key="2">
    <source>
        <dbReference type="ARBA" id="ARBA00022741"/>
    </source>
</evidence>
<dbReference type="GO" id="GO:0046872">
    <property type="term" value="F:metal ion binding"/>
    <property type="evidence" value="ECO:0007669"/>
    <property type="project" value="UniProtKB-KW"/>
</dbReference>
<keyword evidence="2" id="KW-0547">Nucleotide-binding</keyword>
<proteinExistence type="inferred from homology"/>
<dbReference type="InterPro" id="IPR019591">
    <property type="entry name" value="Mrp/NBP35_ATP-bd"/>
</dbReference>
<dbReference type="PROSITE" id="PS01215">
    <property type="entry name" value="MRP"/>
    <property type="match status" value="1"/>
</dbReference>
<dbReference type="Gene3D" id="3.40.50.300">
    <property type="entry name" value="P-loop containing nucleotide triphosphate hydrolases"/>
    <property type="match status" value="1"/>
</dbReference>
<feature type="non-terminal residue" evidence="6">
    <location>
        <position position="1"/>
    </location>
</feature>
<dbReference type="HAMAP" id="MF_02040">
    <property type="entry name" value="Mrp_NBP35"/>
    <property type="match status" value="1"/>
</dbReference>
<name>A0A382AI81_9ZZZZ</name>
<dbReference type="InterPro" id="IPR027417">
    <property type="entry name" value="P-loop_NTPase"/>
</dbReference>
<evidence type="ECO:0000313" key="6">
    <source>
        <dbReference type="EMBL" id="SVB01270.1"/>
    </source>
</evidence>
<dbReference type="SUPFAM" id="SSF52540">
    <property type="entry name" value="P-loop containing nucleoside triphosphate hydrolases"/>
    <property type="match status" value="1"/>
</dbReference>
<dbReference type="GO" id="GO:0005524">
    <property type="term" value="F:ATP binding"/>
    <property type="evidence" value="ECO:0007669"/>
    <property type="project" value="UniProtKB-KW"/>
</dbReference>
<dbReference type="GO" id="GO:0140663">
    <property type="term" value="F:ATP-dependent FeS chaperone activity"/>
    <property type="evidence" value="ECO:0007669"/>
    <property type="project" value="InterPro"/>
</dbReference>
<evidence type="ECO:0008006" key="7">
    <source>
        <dbReference type="Google" id="ProtNLM"/>
    </source>
</evidence>